<keyword evidence="2" id="KW-1185">Reference proteome</keyword>
<dbReference type="AlphaFoldDB" id="A0A4R8GZR6"/>
<proteinExistence type="predicted"/>
<gene>
    <name evidence="1" type="ORF">C7959_10885</name>
</gene>
<dbReference type="Proteomes" id="UP000295832">
    <property type="component" value="Unassembled WGS sequence"/>
</dbReference>
<sequence length="60" mass="6924">MSKFKIEIEVPDSSLPDDKIDKLFHTDNCIKIALHEFQEDHGNLEGIRVHNTIIIDSFES</sequence>
<name>A0A4R8GZR6_9FIRM</name>
<dbReference type="RefSeq" id="WP_134116084.1">
    <property type="nucleotide sequence ID" value="NZ_SOEG01000008.1"/>
</dbReference>
<dbReference type="STRING" id="926561.GCA_000379025_02586"/>
<dbReference type="EMBL" id="SOEG01000008">
    <property type="protein sequence ID" value="TDX52163.1"/>
    <property type="molecule type" value="Genomic_DNA"/>
</dbReference>
<protein>
    <submittedName>
        <fullName evidence="1">Uncharacterized protein</fullName>
    </submittedName>
</protein>
<accession>A0A4R8GZR6</accession>
<comment type="caution">
    <text evidence="1">The sequence shown here is derived from an EMBL/GenBank/DDBJ whole genome shotgun (WGS) entry which is preliminary data.</text>
</comment>
<reference evidence="1 2" key="1">
    <citation type="submission" date="2019-03" db="EMBL/GenBank/DDBJ databases">
        <title>Subsurface microbial communities from deep shales in Ohio and West Virginia, USA.</title>
        <authorList>
            <person name="Wrighton K."/>
        </authorList>
    </citation>
    <scope>NUCLEOTIDE SEQUENCE [LARGE SCALE GENOMIC DNA]</scope>
    <source>
        <strain evidence="1 2">MSL 6dP</strain>
    </source>
</reference>
<evidence type="ECO:0000313" key="1">
    <source>
        <dbReference type="EMBL" id="TDX52163.1"/>
    </source>
</evidence>
<evidence type="ECO:0000313" key="2">
    <source>
        <dbReference type="Proteomes" id="UP000295832"/>
    </source>
</evidence>
<organism evidence="1 2">
    <name type="scientific">Orenia marismortui</name>
    <dbReference type="NCBI Taxonomy" id="46469"/>
    <lineage>
        <taxon>Bacteria</taxon>
        <taxon>Bacillati</taxon>
        <taxon>Bacillota</taxon>
        <taxon>Clostridia</taxon>
        <taxon>Halanaerobiales</taxon>
        <taxon>Halobacteroidaceae</taxon>
        <taxon>Orenia</taxon>
    </lineage>
</organism>